<feature type="region of interest" description="Disordered" evidence="1">
    <location>
        <begin position="1"/>
        <end position="41"/>
    </location>
</feature>
<dbReference type="Proteomes" id="UP000800036">
    <property type="component" value="Unassembled WGS sequence"/>
</dbReference>
<dbReference type="EMBL" id="ML976690">
    <property type="protein sequence ID" value="KAF1971906.1"/>
    <property type="molecule type" value="Genomic_DNA"/>
</dbReference>
<reference evidence="2" key="1">
    <citation type="journal article" date="2020" name="Stud. Mycol.">
        <title>101 Dothideomycetes genomes: a test case for predicting lifestyles and emergence of pathogens.</title>
        <authorList>
            <person name="Haridas S."/>
            <person name="Albert R."/>
            <person name="Binder M."/>
            <person name="Bloem J."/>
            <person name="Labutti K."/>
            <person name="Salamov A."/>
            <person name="Andreopoulos B."/>
            <person name="Baker S."/>
            <person name="Barry K."/>
            <person name="Bills G."/>
            <person name="Bluhm B."/>
            <person name="Cannon C."/>
            <person name="Castanera R."/>
            <person name="Culley D."/>
            <person name="Daum C."/>
            <person name="Ezra D."/>
            <person name="Gonzalez J."/>
            <person name="Henrissat B."/>
            <person name="Kuo A."/>
            <person name="Liang C."/>
            <person name="Lipzen A."/>
            <person name="Lutzoni F."/>
            <person name="Magnuson J."/>
            <person name="Mondo S."/>
            <person name="Nolan M."/>
            <person name="Ohm R."/>
            <person name="Pangilinan J."/>
            <person name="Park H.-J."/>
            <person name="Ramirez L."/>
            <person name="Alfaro M."/>
            <person name="Sun H."/>
            <person name="Tritt A."/>
            <person name="Yoshinaga Y."/>
            <person name="Zwiers L.-H."/>
            <person name="Turgeon B."/>
            <person name="Goodwin S."/>
            <person name="Spatafora J."/>
            <person name="Crous P."/>
            <person name="Grigoriev I."/>
        </authorList>
    </citation>
    <scope>NUCLEOTIDE SEQUENCE</scope>
    <source>
        <strain evidence="2">CBS 107.79</strain>
    </source>
</reference>
<sequence length="139" mass="15209">MAFSCTSSVAPPTSTFVPYVPRAYKPKPKPKPTPKVKSMARIETAEHSRTGVDRTDGEEWLQVDNDLTMLNWNASQSTPYEAADASHSVGYVEAFRGASELENPERDQFGGQSLDEGQLGLAMIRFLSGTSRGFPPVVE</sequence>
<name>A0A6A5VA54_9PLEO</name>
<feature type="compositionally biased region" description="Basic residues" evidence="1">
    <location>
        <begin position="24"/>
        <end position="34"/>
    </location>
</feature>
<gene>
    <name evidence="2" type="ORF">BU23DRAFT_167489</name>
</gene>
<evidence type="ECO:0000313" key="3">
    <source>
        <dbReference type="Proteomes" id="UP000800036"/>
    </source>
</evidence>
<protein>
    <submittedName>
        <fullName evidence="2">Uncharacterized protein</fullName>
    </submittedName>
</protein>
<feature type="compositionally biased region" description="Polar residues" evidence="1">
    <location>
        <begin position="1"/>
        <end position="16"/>
    </location>
</feature>
<dbReference type="AlphaFoldDB" id="A0A6A5VA54"/>
<keyword evidence="3" id="KW-1185">Reference proteome</keyword>
<organism evidence="2 3">
    <name type="scientific">Bimuria novae-zelandiae CBS 107.79</name>
    <dbReference type="NCBI Taxonomy" id="1447943"/>
    <lineage>
        <taxon>Eukaryota</taxon>
        <taxon>Fungi</taxon>
        <taxon>Dikarya</taxon>
        <taxon>Ascomycota</taxon>
        <taxon>Pezizomycotina</taxon>
        <taxon>Dothideomycetes</taxon>
        <taxon>Pleosporomycetidae</taxon>
        <taxon>Pleosporales</taxon>
        <taxon>Massarineae</taxon>
        <taxon>Didymosphaeriaceae</taxon>
        <taxon>Bimuria</taxon>
    </lineage>
</organism>
<evidence type="ECO:0000313" key="2">
    <source>
        <dbReference type="EMBL" id="KAF1971906.1"/>
    </source>
</evidence>
<accession>A0A6A5VA54</accession>
<evidence type="ECO:0000256" key="1">
    <source>
        <dbReference type="SAM" id="MobiDB-lite"/>
    </source>
</evidence>
<proteinExistence type="predicted"/>